<evidence type="ECO:0000256" key="4">
    <source>
        <dbReference type="ARBA" id="ARBA00023315"/>
    </source>
</evidence>
<dbReference type="InterPro" id="IPR045304">
    <property type="entry name" value="LbH_SAT"/>
</dbReference>
<name>A0A2T0TBJ1_9BACT</name>
<dbReference type="Gene3D" id="2.160.10.10">
    <property type="entry name" value="Hexapeptide repeat proteins"/>
    <property type="match status" value="1"/>
</dbReference>
<keyword evidence="3" id="KW-0677">Repeat</keyword>
<dbReference type="SUPFAM" id="SSF51161">
    <property type="entry name" value="Trimeric LpxA-like enzymes"/>
    <property type="match status" value="1"/>
</dbReference>
<dbReference type="Pfam" id="PF14602">
    <property type="entry name" value="Hexapep_2"/>
    <property type="match status" value="1"/>
</dbReference>
<evidence type="ECO:0000313" key="6">
    <source>
        <dbReference type="Proteomes" id="UP000238375"/>
    </source>
</evidence>
<dbReference type="CDD" id="cd03354">
    <property type="entry name" value="LbH_SAT"/>
    <property type="match status" value="1"/>
</dbReference>
<dbReference type="InterPro" id="IPR018357">
    <property type="entry name" value="Hexapep_transf_CS"/>
</dbReference>
<dbReference type="PANTHER" id="PTHR42811">
    <property type="entry name" value="SERINE ACETYLTRANSFERASE"/>
    <property type="match status" value="1"/>
</dbReference>
<evidence type="ECO:0000313" key="5">
    <source>
        <dbReference type="EMBL" id="PRY43030.1"/>
    </source>
</evidence>
<protein>
    <submittedName>
        <fullName evidence="5">Putative colanic acid biosynthesis acetyltransferase WcaB</fullName>
    </submittedName>
</protein>
<keyword evidence="6" id="KW-1185">Reference proteome</keyword>
<dbReference type="InterPro" id="IPR011004">
    <property type="entry name" value="Trimer_LpxA-like_sf"/>
</dbReference>
<dbReference type="Proteomes" id="UP000238375">
    <property type="component" value="Unassembled WGS sequence"/>
</dbReference>
<evidence type="ECO:0000256" key="3">
    <source>
        <dbReference type="ARBA" id="ARBA00022737"/>
    </source>
</evidence>
<evidence type="ECO:0000256" key="1">
    <source>
        <dbReference type="ARBA" id="ARBA00007274"/>
    </source>
</evidence>
<evidence type="ECO:0000256" key="2">
    <source>
        <dbReference type="ARBA" id="ARBA00022679"/>
    </source>
</evidence>
<comment type="similarity">
    <text evidence="1">Belongs to the transferase hexapeptide repeat family.</text>
</comment>
<proteinExistence type="inferred from homology"/>
<keyword evidence="2 5" id="KW-0808">Transferase</keyword>
<organism evidence="5 6">
    <name type="scientific">Spirosoma oryzae</name>
    <dbReference type="NCBI Taxonomy" id="1469603"/>
    <lineage>
        <taxon>Bacteria</taxon>
        <taxon>Pseudomonadati</taxon>
        <taxon>Bacteroidota</taxon>
        <taxon>Cytophagia</taxon>
        <taxon>Cytophagales</taxon>
        <taxon>Cytophagaceae</taxon>
        <taxon>Spirosoma</taxon>
    </lineage>
</organism>
<dbReference type="OrthoDB" id="9814490at2"/>
<gene>
    <name evidence="5" type="ORF">CLV58_104161</name>
</gene>
<sequence length="177" mass="19025">MNVVSFVFQDWSANTRNSKGRLLGILFRLANYGLDNPVIRLLLLPYRLLYRLLVEWTLGVELPYNTVVGPGLRIYHGQALVVHKNVQIGRNCVLRQSTTIGNAGAGSTCPVIGNNVNIGANVCIIGPVHIGDNVVIGAGSVVTKSIPMGCTVVGNPARMLRRHPAPTDLASSLTTML</sequence>
<dbReference type="GO" id="GO:0016746">
    <property type="term" value="F:acyltransferase activity"/>
    <property type="evidence" value="ECO:0007669"/>
    <property type="project" value="UniProtKB-KW"/>
</dbReference>
<dbReference type="InterPro" id="IPR001451">
    <property type="entry name" value="Hexapep"/>
</dbReference>
<dbReference type="AlphaFoldDB" id="A0A2T0TBJ1"/>
<dbReference type="RefSeq" id="WP_106136894.1">
    <property type="nucleotide sequence ID" value="NZ_PVTE01000004.1"/>
</dbReference>
<accession>A0A2T0TBJ1</accession>
<keyword evidence="4" id="KW-0012">Acyltransferase</keyword>
<reference evidence="5 6" key="1">
    <citation type="submission" date="2018-03" db="EMBL/GenBank/DDBJ databases">
        <title>Genomic Encyclopedia of Archaeal and Bacterial Type Strains, Phase II (KMG-II): from individual species to whole genera.</title>
        <authorList>
            <person name="Goeker M."/>
        </authorList>
    </citation>
    <scope>NUCLEOTIDE SEQUENCE [LARGE SCALE GENOMIC DNA]</scope>
    <source>
        <strain evidence="5 6">DSM 28354</strain>
    </source>
</reference>
<dbReference type="EMBL" id="PVTE01000004">
    <property type="protein sequence ID" value="PRY43030.1"/>
    <property type="molecule type" value="Genomic_DNA"/>
</dbReference>
<dbReference type="PROSITE" id="PS00101">
    <property type="entry name" value="HEXAPEP_TRANSFERASES"/>
    <property type="match status" value="1"/>
</dbReference>
<comment type="caution">
    <text evidence="5">The sequence shown here is derived from an EMBL/GenBank/DDBJ whole genome shotgun (WGS) entry which is preliminary data.</text>
</comment>